<sequence>MCAEFCCGHSRSRGRGSLSLINPARGCGCFRIQRPSRGELHRLYLSAAGQVEVDQIPTSASSREVKKTLVCETGAVSHTETFISKFQPSLRPSALGLKCG</sequence>
<proteinExistence type="predicted"/>
<evidence type="ECO:0000313" key="2">
    <source>
        <dbReference type="Proteomes" id="UP001497482"/>
    </source>
</evidence>
<dbReference type="EMBL" id="OZ035824">
    <property type="protein sequence ID" value="CAL1592104.1"/>
    <property type="molecule type" value="Genomic_DNA"/>
</dbReference>
<name>A0AAV2KXN8_KNICA</name>
<keyword evidence="2" id="KW-1185">Reference proteome</keyword>
<dbReference type="Proteomes" id="UP001497482">
    <property type="component" value="Chromosome 2"/>
</dbReference>
<evidence type="ECO:0000313" key="1">
    <source>
        <dbReference type="EMBL" id="CAL1592104.1"/>
    </source>
</evidence>
<organism evidence="1 2">
    <name type="scientific">Knipowitschia caucasica</name>
    <name type="common">Caucasian dwarf goby</name>
    <name type="synonym">Pomatoschistus caucasicus</name>
    <dbReference type="NCBI Taxonomy" id="637954"/>
    <lineage>
        <taxon>Eukaryota</taxon>
        <taxon>Metazoa</taxon>
        <taxon>Chordata</taxon>
        <taxon>Craniata</taxon>
        <taxon>Vertebrata</taxon>
        <taxon>Euteleostomi</taxon>
        <taxon>Actinopterygii</taxon>
        <taxon>Neopterygii</taxon>
        <taxon>Teleostei</taxon>
        <taxon>Neoteleostei</taxon>
        <taxon>Acanthomorphata</taxon>
        <taxon>Gobiaria</taxon>
        <taxon>Gobiiformes</taxon>
        <taxon>Gobioidei</taxon>
        <taxon>Gobiidae</taxon>
        <taxon>Gobiinae</taxon>
        <taxon>Knipowitschia</taxon>
    </lineage>
</organism>
<protein>
    <submittedName>
        <fullName evidence="1">Uncharacterized protein</fullName>
    </submittedName>
</protein>
<reference evidence="1 2" key="1">
    <citation type="submission" date="2024-04" db="EMBL/GenBank/DDBJ databases">
        <authorList>
            <person name="Waldvogel A.-M."/>
            <person name="Schoenle A."/>
        </authorList>
    </citation>
    <scope>NUCLEOTIDE SEQUENCE [LARGE SCALE GENOMIC DNA]</scope>
</reference>
<accession>A0AAV2KXN8</accession>
<dbReference type="AlphaFoldDB" id="A0AAV2KXN8"/>
<gene>
    <name evidence="1" type="ORF">KC01_LOCUS21402</name>
</gene>